<dbReference type="EMBL" id="AGNL01005142">
    <property type="protein sequence ID" value="EJK72893.1"/>
    <property type="molecule type" value="Genomic_DNA"/>
</dbReference>
<feature type="region of interest" description="Disordered" evidence="1">
    <location>
        <begin position="75"/>
        <end position="94"/>
    </location>
</feature>
<proteinExistence type="predicted"/>
<sequence length="256" mass="26975">MRAPTRGGGRAASLTGYELDTRVDLGHRAGQLVERACELGSVGCAEAARRRTSPEVGSLIKWLVSVMRRRARHAECATRDGAPARKGAGPPDNDVASKSGALLDLRVVHPSSGSCVLSPTLRPKGDGSMSVFPSSLCAGRSPSTAGGEASRDVRAMLRGGRAVGMQLLGTADGRNGNDPGDVEVVEAGYARWGGRWRHAVVGVDREESIRLITEGAISLCDWSTRAAPQVPPLSSKPEVNIFRYYLLSVCISSAVV</sequence>
<evidence type="ECO:0000313" key="2">
    <source>
        <dbReference type="EMBL" id="EJK72893.1"/>
    </source>
</evidence>
<reference evidence="2 3" key="1">
    <citation type="journal article" date="2012" name="Genome Biol.">
        <title>Genome and low-iron response of an oceanic diatom adapted to chronic iron limitation.</title>
        <authorList>
            <person name="Lommer M."/>
            <person name="Specht M."/>
            <person name="Roy A.S."/>
            <person name="Kraemer L."/>
            <person name="Andreson R."/>
            <person name="Gutowska M.A."/>
            <person name="Wolf J."/>
            <person name="Bergner S.V."/>
            <person name="Schilhabel M.B."/>
            <person name="Klostermeier U.C."/>
            <person name="Beiko R.G."/>
            <person name="Rosenstiel P."/>
            <person name="Hippler M."/>
            <person name="Laroche J."/>
        </authorList>
    </citation>
    <scope>NUCLEOTIDE SEQUENCE [LARGE SCALE GENOMIC DNA]</scope>
    <source>
        <strain evidence="2 3">CCMP1005</strain>
    </source>
</reference>
<dbReference type="AlphaFoldDB" id="K0T2M4"/>
<organism evidence="2 3">
    <name type="scientific">Thalassiosira oceanica</name>
    <name type="common">Marine diatom</name>
    <dbReference type="NCBI Taxonomy" id="159749"/>
    <lineage>
        <taxon>Eukaryota</taxon>
        <taxon>Sar</taxon>
        <taxon>Stramenopiles</taxon>
        <taxon>Ochrophyta</taxon>
        <taxon>Bacillariophyta</taxon>
        <taxon>Coscinodiscophyceae</taxon>
        <taxon>Thalassiosirophycidae</taxon>
        <taxon>Thalassiosirales</taxon>
        <taxon>Thalassiosiraceae</taxon>
        <taxon>Thalassiosira</taxon>
    </lineage>
</organism>
<evidence type="ECO:0000313" key="3">
    <source>
        <dbReference type="Proteomes" id="UP000266841"/>
    </source>
</evidence>
<dbReference type="Proteomes" id="UP000266841">
    <property type="component" value="Unassembled WGS sequence"/>
</dbReference>
<accession>K0T2M4</accession>
<name>K0T2M4_THAOC</name>
<comment type="caution">
    <text evidence="2">The sequence shown here is derived from an EMBL/GenBank/DDBJ whole genome shotgun (WGS) entry which is preliminary data.</text>
</comment>
<protein>
    <submittedName>
        <fullName evidence="2">Uncharacterized protein</fullName>
    </submittedName>
</protein>
<gene>
    <name evidence="2" type="ORF">THAOC_05532</name>
</gene>
<evidence type="ECO:0000256" key="1">
    <source>
        <dbReference type="SAM" id="MobiDB-lite"/>
    </source>
</evidence>
<keyword evidence="3" id="KW-1185">Reference proteome</keyword>